<protein>
    <recommendedName>
        <fullName evidence="7">Rhodopsin domain-containing protein</fullName>
    </recommendedName>
</protein>
<name>A0A8H3EP26_9LECA</name>
<organism evidence="8 9">
    <name type="scientific">Alectoria fallacina</name>
    <dbReference type="NCBI Taxonomy" id="1903189"/>
    <lineage>
        <taxon>Eukaryota</taxon>
        <taxon>Fungi</taxon>
        <taxon>Dikarya</taxon>
        <taxon>Ascomycota</taxon>
        <taxon>Pezizomycotina</taxon>
        <taxon>Lecanoromycetes</taxon>
        <taxon>OSLEUM clade</taxon>
        <taxon>Lecanoromycetidae</taxon>
        <taxon>Lecanorales</taxon>
        <taxon>Lecanorineae</taxon>
        <taxon>Parmeliaceae</taxon>
        <taxon>Alectoria</taxon>
    </lineage>
</organism>
<feature type="transmembrane region" description="Helical" evidence="6">
    <location>
        <begin position="42"/>
        <end position="63"/>
    </location>
</feature>
<dbReference type="OrthoDB" id="5393606at2759"/>
<evidence type="ECO:0000259" key="7">
    <source>
        <dbReference type="Pfam" id="PF20684"/>
    </source>
</evidence>
<dbReference type="EMBL" id="CAJPDR010000036">
    <property type="protein sequence ID" value="CAF9909507.1"/>
    <property type="molecule type" value="Genomic_DNA"/>
</dbReference>
<accession>A0A8H3EP26</accession>
<evidence type="ECO:0000256" key="5">
    <source>
        <dbReference type="ARBA" id="ARBA00038359"/>
    </source>
</evidence>
<keyword evidence="3 6" id="KW-1133">Transmembrane helix</keyword>
<evidence type="ECO:0000256" key="3">
    <source>
        <dbReference type="ARBA" id="ARBA00022989"/>
    </source>
</evidence>
<dbReference type="PANTHER" id="PTHR33048:SF134">
    <property type="entry name" value="INTEGRAL MEMBRANE PROTEIN"/>
    <property type="match status" value="1"/>
</dbReference>
<gene>
    <name evidence="8" type="ORF">ALECFALPRED_005730</name>
</gene>
<keyword evidence="2 6" id="KW-0812">Transmembrane</keyword>
<evidence type="ECO:0000256" key="6">
    <source>
        <dbReference type="SAM" id="Phobius"/>
    </source>
</evidence>
<reference evidence="8" key="1">
    <citation type="submission" date="2021-03" db="EMBL/GenBank/DDBJ databases">
        <authorList>
            <person name="Tagirdzhanova G."/>
        </authorList>
    </citation>
    <scope>NUCLEOTIDE SEQUENCE</scope>
</reference>
<evidence type="ECO:0000313" key="9">
    <source>
        <dbReference type="Proteomes" id="UP000664203"/>
    </source>
</evidence>
<dbReference type="InterPro" id="IPR052337">
    <property type="entry name" value="SAT4-like"/>
</dbReference>
<feature type="domain" description="Rhodopsin" evidence="7">
    <location>
        <begin position="27"/>
        <end position="286"/>
    </location>
</feature>
<sequence length="384" mass="41209">MTYVNGGSVLAVAILFIVLGIAAVVARFKVRRQKSGLGIDDWLCLPALALVIAEATIMIIGSATRTVGYHSPPDIGPKISFYDGFNQILLEKLEFPFDLMQILALATIKLSILFFYRRIFRGRAFEIASWVLIGVVGAWAITFFIAILAACGTSIAANFQTLGALKGECVDTFDILIALTVFDVTVDLAILIMPIPLVLALQMPLRRKVAVLGILLVGTMAIACGITRMALFGVILGPALFSHAEVGGVSSDDDIGIVSILMFWGMLEIGIAMVAACLPVLRPLFRGWSPESIIRSFRSQKSLRSIGAGNKASVNAKRTPKRTESETAITGVPYAGISGNTLISIDVEAYAMGRVSGAEKDGIAGRGPGRIWRETELKQTSELM</sequence>
<comment type="caution">
    <text evidence="8">The sequence shown here is derived from an EMBL/GenBank/DDBJ whole genome shotgun (WGS) entry which is preliminary data.</text>
</comment>
<evidence type="ECO:0000256" key="4">
    <source>
        <dbReference type="ARBA" id="ARBA00023136"/>
    </source>
</evidence>
<feature type="transmembrane region" description="Helical" evidence="6">
    <location>
        <begin position="99"/>
        <end position="116"/>
    </location>
</feature>
<feature type="transmembrane region" description="Helical" evidence="6">
    <location>
        <begin position="128"/>
        <end position="155"/>
    </location>
</feature>
<feature type="transmembrane region" description="Helical" evidence="6">
    <location>
        <begin position="6"/>
        <end position="30"/>
    </location>
</feature>
<evidence type="ECO:0000313" key="8">
    <source>
        <dbReference type="EMBL" id="CAF9909507.1"/>
    </source>
</evidence>
<feature type="transmembrane region" description="Helical" evidence="6">
    <location>
        <begin position="175"/>
        <end position="199"/>
    </location>
</feature>
<dbReference type="InterPro" id="IPR049326">
    <property type="entry name" value="Rhodopsin_dom_fungi"/>
</dbReference>
<feature type="transmembrane region" description="Helical" evidence="6">
    <location>
        <begin position="211"/>
        <end position="235"/>
    </location>
</feature>
<dbReference type="Proteomes" id="UP000664203">
    <property type="component" value="Unassembled WGS sequence"/>
</dbReference>
<dbReference type="Pfam" id="PF20684">
    <property type="entry name" value="Fung_rhodopsin"/>
    <property type="match status" value="1"/>
</dbReference>
<keyword evidence="9" id="KW-1185">Reference proteome</keyword>
<dbReference type="GO" id="GO:0016020">
    <property type="term" value="C:membrane"/>
    <property type="evidence" value="ECO:0007669"/>
    <property type="project" value="UniProtKB-SubCell"/>
</dbReference>
<evidence type="ECO:0000256" key="2">
    <source>
        <dbReference type="ARBA" id="ARBA00022692"/>
    </source>
</evidence>
<keyword evidence="4 6" id="KW-0472">Membrane</keyword>
<proteinExistence type="inferred from homology"/>
<feature type="transmembrane region" description="Helical" evidence="6">
    <location>
        <begin position="255"/>
        <end position="281"/>
    </location>
</feature>
<dbReference type="PANTHER" id="PTHR33048">
    <property type="entry name" value="PTH11-LIKE INTEGRAL MEMBRANE PROTEIN (AFU_ORTHOLOGUE AFUA_5G11245)"/>
    <property type="match status" value="1"/>
</dbReference>
<evidence type="ECO:0000256" key="1">
    <source>
        <dbReference type="ARBA" id="ARBA00004141"/>
    </source>
</evidence>
<comment type="subcellular location">
    <subcellularLocation>
        <location evidence="1">Membrane</location>
        <topology evidence="1">Multi-pass membrane protein</topology>
    </subcellularLocation>
</comment>
<dbReference type="AlphaFoldDB" id="A0A8H3EP26"/>
<comment type="similarity">
    <text evidence="5">Belongs to the SAT4 family.</text>
</comment>